<evidence type="ECO:0000256" key="1">
    <source>
        <dbReference type="ARBA" id="ARBA00004123"/>
    </source>
</evidence>
<dbReference type="SUPFAM" id="SSF47113">
    <property type="entry name" value="Histone-fold"/>
    <property type="match status" value="1"/>
</dbReference>
<dbReference type="GO" id="GO:0046695">
    <property type="term" value="C:SLIK (SAGA-like) complex"/>
    <property type="evidence" value="ECO:0007669"/>
    <property type="project" value="InterPro"/>
</dbReference>
<comment type="subcellular location">
    <subcellularLocation>
        <location evidence="1">Nucleus</location>
    </subcellularLocation>
</comment>
<evidence type="ECO:0000256" key="7">
    <source>
        <dbReference type="SAM" id="MobiDB-lite"/>
    </source>
</evidence>
<keyword evidence="9" id="KW-0648">Protein biosynthesis</keyword>
<dbReference type="Gene3D" id="1.10.20.10">
    <property type="entry name" value="Histone, subunit A"/>
    <property type="match status" value="1"/>
</dbReference>
<reference evidence="9" key="1">
    <citation type="submission" date="2016-02" db="EMBL/GenBank/DDBJ databases">
        <title>RNAseq analyses of the midgut from blood- or serum-fed Ixodes ricinus ticks.</title>
        <authorList>
            <person name="Perner J."/>
            <person name="Provaznik J."/>
            <person name="Schrenkova J."/>
            <person name="Urbanova V."/>
            <person name="Ribeiro J.M."/>
            <person name="Kopacek P."/>
        </authorList>
    </citation>
    <scope>NUCLEOTIDE SEQUENCE</scope>
    <source>
        <tissue evidence="9">Gut</tissue>
    </source>
</reference>
<name>A0A131XXF7_IXORI</name>
<accession>A0A131XXF7</accession>
<comment type="similarity">
    <text evidence="2">Belongs to the TAF6 family.</text>
</comment>
<dbReference type="GO" id="GO:0005669">
    <property type="term" value="C:transcription factor TFIID complex"/>
    <property type="evidence" value="ECO:0007669"/>
    <property type="project" value="InterPro"/>
</dbReference>
<keyword evidence="5" id="KW-0539">Nucleus</keyword>
<dbReference type="InterPro" id="IPR046344">
    <property type="entry name" value="TAF6_C_sf"/>
</dbReference>
<dbReference type="GO" id="GO:0003713">
    <property type="term" value="F:transcription coactivator activity"/>
    <property type="evidence" value="ECO:0007669"/>
    <property type="project" value="TreeGrafter"/>
</dbReference>
<evidence type="ECO:0000256" key="5">
    <source>
        <dbReference type="ARBA" id="ARBA00023242"/>
    </source>
</evidence>
<dbReference type="PANTHER" id="PTHR10221:SF9">
    <property type="entry name" value="TRANSCRIPTION INITIATION FACTOR TFIID SUBUNIT 6"/>
    <property type="match status" value="1"/>
</dbReference>
<dbReference type="SUPFAM" id="SSF48371">
    <property type="entry name" value="ARM repeat"/>
    <property type="match status" value="1"/>
</dbReference>
<feature type="domain" description="TATA box binding protein associated factor (TAF) histone-like fold" evidence="8">
    <location>
        <begin position="11"/>
        <end position="74"/>
    </location>
</feature>
<dbReference type="GO" id="GO:0000124">
    <property type="term" value="C:SAGA complex"/>
    <property type="evidence" value="ECO:0007669"/>
    <property type="project" value="InterPro"/>
</dbReference>
<dbReference type="GO" id="GO:0016251">
    <property type="term" value="F:RNA polymerase II general transcription initiation factor activity"/>
    <property type="evidence" value="ECO:0007669"/>
    <property type="project" value="InterPro"/>
</dbReference>
<dbReference type="FunFam" id="1.10.20.10:FF:000030">
    <property type="entry name" value="Transcription initiation factor TFIID subunit 6"/>
    <property type="match status" value="1"/>
</dbReference>
<protein>
    <recommendedName>
        <fullName evidence="6">Transcription initiation factor TFIID subunit 6</fullName>
    </recommendedName>
</protein>
<keyword evidence="4" id="KW-0804">Transcription</keyword>
<evidence type="ECO:0000256" key="3">
    <source>
        <dbReference type="ARBA" id="ARBA00023015"/>
    </source>
</evidence>
<dbReference type="SMART" id="SM00803">
    <property type="entry name" value="TAF"/>
    <property type="match status" value="1"/>
</dbReference>
<sequence length="630" mass="68482">MASKESRTVSNLSPESMKVIAESIGISNLPDEAAKELADEITYRLKVTAQDASKFMGHAKRRRLSTADFDNALKMKNVEPLYGFHCPDYVPFRYASGGGRELFFVEEKELELNDVISSQLPKLPLDVSIKAHWLSIEGIQPTVPENPPPVSKDLQRVESIDPVTKLNKAVLPGSTKVPGLPTKQERTKHVETVKVKQLATHELSVEQQLYYKEITEACVGSDDSRRAEALQSLASDPGLHQMLPRLCTFISEGVKVNVVQNNLAFLIYLIRMVKALLDNQTLYLEKYLHELIPSVATCIVSRQLCTRPDVDNHWALRDFASRLMAQICKNFNTSTNNVQTRVTRMFSRALQNDKMPLASHYGAVSGLAELGPEVVRSFVLPRIRQLGEKLRQGLEEPSTSPVDKKAAEHIKQLALRVVAPVLKATRSPPDNPDEYRAEYGYLGHLLHAQVVRARMQPTTTASVARTTLTVTQPTRLLQATPRAPTLVPAPRVPTATLAGGTQKYVIVTSNPPRPSAPPSPLTAATNNASAAGSTPTLVKIVTAAPSQGGLQTKGVTSTAPLTKVVVVTMAQPPSSVAVKSVFSPAPVSSPVPASQPFTAATAPLSDGVEMQVANSTDVAIKEEPVEMDTS</sequence>
<dbReference type="CDD" id="cd08050">
    <property type="entry name" value="TAF6C"/>
    <property type="match status" value="1"/>
</dbReference>
<dbReference type="FunFam" id="1.25.40.770:FF:000001">
    <property type="entry name" value="Transcription initiation factor TFIID subunit 6"/>
    <property type="match status" value="1"/>
</dbReference>
<dbReference type="InterPro" id="IPR009072">
    <property type="entry name" value="Histone-fold"/>
</dbReference>
<evidence type="ECO:0000256" key="4">
    <source>
        <dbReference type="ARBA" id="ARBA00023163"/>
    </source>
</evidence>
<dbReference type="AlphaFoldDB" id="A0A131XXF7"/>
<dbReference type="Gene3D" id="1.25.40.770">
    <property type="entry name" value="TAF6, C-terminal HEAT repeat domain"/>
    <property type="match status" value="1"/>
</dbReference>
<dbReference type="PANTHER" id="PTHR10221">
    <property type="entry name" value="TRANSCRIPTION INITIATION FACTOR TFIID SUBUNIT 6"/>
    <property type="match status" value="1"/>
</dbReference>
<dbReference type="GO" id="GO:0051123">
    <property type="term" value="P:RNA polymerase II preinitiation complex assembly"/>
    <property type="evidence" value="ECO:0007669"/>
    <property type="project" value="TreeGrafter"/>
</dbReference>
<dbReference type="InterPro" id="IPR011442">
    <property type="entry name" value="TAF6_C"/>
</dbReference>
<dbReference type="GO" id="GO:0003743">
    <property type="term" value="F:translation initiation factor activity"/>
    <property type="evidence" value="ECO:0007669"/>
    <property type="project" value="UniProtKB-KW"/>
</dbReference>
<feature type="region of interest" description="Disordered" evidence="7">
    <location>
        <begin position="510"/>
        <end position="529"/>
    </location>
</feature>
<keyword evidence="9" id="KW-0396">Initiation factor</keyword>
<evidence type="ECO:0000313" key="9">
    <source>
        <dbReference type="EMBL" id="JAP71944.1"/>
    </source>
</evidence>
<dbReference type="InterPro" id="IPR016024">
    <property type="entry name" value="ARM-type_fold"/>
</dbReference>
<dbReference type="CDD" id="cd22931">
    <property type="entry name" value="HFD_TAF6"/>
    <property type="match status" value="1"/>
</dbReference>
<dbReference type="GO" id="GO:0046982">
    <property type="term" value="F:protein heterodimerization activity"/>
    <property type="evidence" value="ECO:0007669"/>
    <property type="project" value="InterPro"/>
</dbReference>
<organism evidence="9">
    <name type="scientific">Ixodes ricinus</name>
    <name type="common">Common tick</name>
    <name type="synonym">Acarus ricinus</name>
    <dbReference type="NCBI Taxonomy" id="34613"/>
    <lineage>
        <taxon>Eukaryota</taxon>
        <taxon>Metazoa</taxon>
        <taxon>Ecdysozoa</taxon>
        <taxon>Arthropoda</taxon>
        <taxon>Chelicerata</taxon>
        <taxon>Arachnida</taxon>
        <taxon>Acari</taxon>
        <taxon>Parasitiformes</taxon>
        <taxon>Ixodida</taxon>
        <taxon>Ixodoidea</taxon>
        <taxon>Ixodidae</taxon>
        <taxon>Ixodinae</taxon>
        <taxon>Ixodes</taxon>
    </lineage>
</organism>
<evidence type="ECO:0000256" key="2">
    <source>
        <dbReference type="ARBA" id="ARBA00007688"/>
    </source>
</evidence>
<dbReference type="Pfam" id="PF02969">
    <property type="entry name" value="TAF"/>
    <property type="match status" value="1"/>
</dbReference>
<proteinExistence type="evidence at transcript level"/>
<keyword evidence="3" id="KW-0805">Transcription regulation</keyword>
<dbReference type="Pfam" id="PF07571">
    <property type="entry name" value="TAF6_C"/>
    <property type="match status" value="1"/>
</dbReference>
<evidence type="ECO:0000259" key="8">
    <source>
        <dbReference type="SMART" id="SM00803"/>
    </source>
</evidence>
<evidence type="ECO:0000256" key="6">
    <source>
        <dbReference type="ARBA" id="ARBA00040091"/>
    </source>
</evidence>
<dbReference type="EMBL" id="GEFM01003852">
    <property type="protein sequence ID" value="JAP71944.1"/>
    <property type="molecule type" value="mRNA"/>
</dbReference>
<dbReference type="InterPro" id="IPR004823">
    <property type="entry name" value="TAF_TATA-bd_Histone-like_dom"/>
</dbReference>
<feature type="compositionally biased region" description="Pro residues" evidence="7">
    <location>
        <begin position="511"/>
        <end position="520"/>
    </location>
</feature>
<dbReference type="InterPro" id="IPR037796">
    <property type="entry name" value="TAF6"/>
</dbReference>